<reference evidence="1 2" key="1">
    <citation type="submission" date="2013-07" db="EMBL/GenBank/DDBJ databases">
        <authorList>
            <person name="Stoco P.H."/>
            <person name="Wagner G."/>
            <person name="Gerber A."/>
            <person name="Zaha A."/>
            <person name="Thompson C."/>
            <person name="Bartholomeu D.C."/>
            <person name="Luckemeyer D.D."/>
            <person name="Bahia D."/>
            <person name="Loreto E."/>
            <person name="Prestes E.B."/>
            <person name="Lima F.M."/>
            <person name="Rodrigues-Luiz G."/>
            <person name="Vallejo G.A."/>
            <person name="Filho J.F."/>
            <person name="Monteiro K.M."/>
            <person name="Tyler K.M."/>
            <person name="de Almeida L.G."/>
            <person name="Ortiz M.F."/>
            <person name="Siervo M.A."/>
            <person name="de Moraes M.H."/>
            <person name="Cunha O.L."/>
            <person name="Mendonca-Neto R."/>
            <person name="Silva R."/>
            <person name="Teixeira S.M."/>
            <person name="Murta S.M."/>
            <person name="Sincero T.C."/>
            <person name="Mendes T.A."/>
            <person name="Urmenyi T.P."/>
            <person name="Silva V.G."/>
            <person name="da Rocha W.D."/>
            <person name="Andersson B."/>
            <person name="Romanha A.J."/>
            <person name="Steindel M."/>
            <person name="de Vasconcelos A.T."/>
            <person name="Grisard E.C."/>
        </authorList>
    </citation>
    <scope>NUCLEOTIDE SEQUENCE [LARGE SCALE GENOMIC DNA]</scope>
    <source>
        <strain evidence="1 2">SC58</strain>
    </source>
</reference>
<sequence length="229" mass="25787">MGKLLEVDEKSDIIFRLLTYRKVLLPEILERYTLHAFLSRFFVEGIMQGLNELPPPGRHRQQTCVLQSNPEKHPRRPVGLIALEHNPSVLNVEYGVLYVPESRNFPLVDAFFFVDAPRRTMVGVQVTTGAEHGTRTSTVRQFNNLLRSYFNGWETFAEGLLWEVIYVQHEDSTPIHAWQKCVVVAHANVTGGNEREDPQAIAGILESASASVPGGGVSWKFQKSTTNTT</sequence>
<evidence type="ECO:0000313" key="2">
    <source>
        <dbReference type="Proteomes" id="UP000031737"/>
    </source>
</evidence>
<evidence type="ECO:0000313" key="1">
    <source>
        <dbReference type="EMBL" id="ESL05202.1"/>
    </source>
</evidence>
<dbReference type="InterPro" id="IPR006518">
    <property type="entry name" value="Trypano_RHS"/>
</dbReference>
<proteinExistence type="predicted"/>
<evidence type="ECO:0008006" key="3">
    <source>
        <dbReference type="Google" id="ProtNLM"/>
    </source>
</evidence>
<comment type="caution">
    <text evidence="1">The sequence shown here is derived from an EMBL/GenBank/DDBJ whole genome shotgun (WGS) entry which is preliminary data.</text>
</comment>
<dbReference type="EMBL" id="AUPL01007168">
    <property type="protein sequence ID" value="ESL05202.1"/>
    <property type="molecule type" value="Genomic_DNA"/>
</dbReference>
<dbReference type="OrthoDB" id="250085at2759"/>
<protein>
    <recommendedName>
        <fullName evidence="3">Retrotransposon hot spot (RHS) protein</fullName>
    </recommendedName>
</protein>
<dbReference type="Proteomes" id="UP000031737">
    <property type="component" value="Unassembled WGS sequence"/>
</dbReference>
<gene>
    <name evidence="1" type="ORF">TRSC58_07168</name>
</gene>
<dbReference type="AlphaFoldDB" id="A0A061IW11"/>
<keyword evidence="2" id="KW-1185">Reference proteome</keyword>
<accession>A0A061IW11</accession>
<dbReference type="VEuPathDB" id="TriTrypDB:TRSC58_07168"/>
<name>A0A061IW11_TRYRA</name>
<dbReference type="NCBIfam" id="TIGR01631">
    <property type="entry name" value="Trypano_RHS"/>
    <property type="match status" value="1"/>
</dbReference>
<organism evidence="1 2">
    <name type="scientific">Trypanosoma rangeli SC58</name>
    <dbReference type="NCBI Taxonomy" id="429131"/>
    <lineage>
        <taxon>Eukaryota</taxon>
        <taxon>Discoba</taxon>
        <taxon>Euglenozoa</taxon>
        <taxon>Kinetoplastea</taxon>
        <taxon>Metakinetoplastina</taxon>
        <taxon>Trypanosomatida</taxon>
        <taxon>Trypanosomatidae</taxon>
        <taxon>Trypanosoma</taxon>
        <taxon>Herpetosoma</taxon>
    </lineage>
</organism>